<evidence type="ECO:0000313" key="8">
    <source>
        <dbReference type="EMBL" id="CAF4430179.1"/>
    </source>
</evidence>
<evidence type="ECO:0000256" key="3">
    <source>
        <dbReference type="ARBA" id="ARBA00022729"/>
    </source>
</evidence>
<dbReference type="InterPro" id="IPR025155">
    <property type="entry name" value="WxxW_domain"/>
</dbReference>
<dbReference type="Gene3D" id="2.40.10.10">
    <property type="entry name" value="Trypsin-like serine proteases"/>
    <property type="match status" value="1"/>
</dbReference>
<proteinExistence type="predicted"/>
<evidence type="ECO:0000313" key="9">
    <source>
        <dbReference type="Proteomes" id="UP000681967"/>
    </source>
</evidence>
<dbReference type="GO" id="GO:0005576">
    <property type="term" value="C:extracellular region"/>
    <property type="evidence" value="ECO:0007669"/>
    <property type="project" value="UniProtKB-SubCell"/>
</dbReference>
<organism evidence="8 9">
    <name type="scientific">Rotaria magnacalcarata</name>
    <dbReference type="NCBI Taxonomy" id="392030"/>
    <lineage>
        <taxon>Eukaryota</taxon>
        <taxon>Metazoa</taxon>
        <taxon>Spiralia</taxon>
        <taxon>Gnathifera</taxon>
        <taxon>Rotifera</taxon>
        <taxon>Eurotatoria</taxon>
        <taxon>Bdelloidea</taxon>
        <taxon>Philodinida</taxon>
        <taxon>Philodinidae</taxon>
        <taxon>Rotaria</taxon>
    </lineage>
</organism>
<dbReference type="Pfam" id="PF00089">
    <property type="entry name" value="Trypsin"/>
    <property type="match status" value="1"/>
</dbReference>
<keyword evidence="4" id="KW-1015">Disulfide bond</keyword>
<dbReference type="PANTHER" id="PTHR24252">
    <property type="entry name" value="ACROSIN-RELATED"/>
    <property type="match status" value="1"/>
</dbReference>
<feature type="chain" id="PRO_5035927481" description="Peptidase S1 domain-containing protein" evidence="6">
    <location>
        <begin position="20"/>
        <end position="369"/>
    </location>
</feature>
<dbReference type="Proteomes" id="UP000681967">
    <property type="component" value="Unassembled WGS sequence"/>
</dbReference>
<dbReference type="GO" id="GO:0004252">
    <property type="term" value="F:serine-type endopeptidase activity"/>
    <property type="evidence" value="ECO:0007669"/>
    <property type="project" value="InterPro"/>
</dbReference>
<dbReference type="InterPro" id="IPR001314">
    <property type="entry name" value="Peptidase_S1A"/>
</dbReference>
<evidence type="ECO:0000256" key="5">
    <source>
        <dbReference type="ARBA" id="ARBA00023180"/>
    </source>
</evidence>
<dbReference type="CDD" id="cd00190">
    <property type="entry name" value="Tryp_SPc"/>
    <property type="match status" value="1"/>
</dbReference>
<feature type="domain" description="Peptidase S1" evidence="7">
    <location>
        <begin position="158"/>
        <end position="293"/>
    </location>
</feature>
<evidence type="ECO:0000256" key="1">
    <source>
        <dbReference type="ARBA" id="ARBA00004613"/>
    </source>
</evidence>
<dbReference type="SUPFAM" id="SSF50494">
    <property type="entry name" value="Trypsin-like serine proteases"/>
    <property type="match status" value="1"/>
</dbReference>
<dbReference type="AlphaFoldDB" id="A0A8S2WEJ1"/>
<keyword evidence="5" id="KW-0325">Glycoprotein</keyword>
<dbReference type="InterPro" id="IPR018114">
    <property type="entry name" value="TRYPSIN_HIS"/>
</dbReference>
<dbReference type="InterPro" id="IPR043504">
    <property type="entry name" value="Peptidase_S1_PA_chymotrypsin"/>
</dbReference>
<dbReference type="SMART" id="SM00020">
    <property type="entry name" value="Tryp_SPc"/>
    <property type="match status" value="1"/>
</dbReference>
<name>A0A8S2WEJ1_9BILA</name>
<dbReference type="FunFam" id="2.40.10.10:FF:000068">
    <property type="entry name" value="transmembrane protease serine 2"/>
    <property type="match status" value="1"/>
</dbReference>
<evidence type="ECO:0000256" key="6">
    <source>
        <dbReference type="SAM" id="SignalP"/>
    </source>
</evidence>
<dbReference type="PROSITE" id="PS00134">
    <property type="entry name" value="TRYPSIN_HIS"/>
    <property type="match status" value="1"/>
</dbReference>
<protein>
    <recommendedName>
        <fullName evidence="7">Peptidase S1 domain-containing protein</fullName>
    </recommendedName>
</protein>
<dbReference type="InterPro" id="IPR009003">
    <property type="entry name" value="Peptidase_S1_PA"/>
</dbReference>
<dbReference type="InterPro" id="IPR001254">
    <property type="entry name" value="Trypsin_dom"/>
</dbReference>
<dbReference type="Pfam" id="PF13330">
    <property type="entry name" value="Mucin2_WxxW"/>
    <property type="match status" value="1"/>
</dbReference>
<feature type="signal peptide" evidence="6">
    <location>
        <begin position="1"/>
        <end position="19"/>
    </location>
</feature>
<evidence type="ECO:0000259" key="7">
    <source>
        <dbReference type="PROSITE" id="PS50240"/>
    </source>
</evidence>
<comment type="subcellular location">
    <subcellularLocation>
        <location evidence="1">Secreted</location>
    </subcellularLocation>
</comment>
<evidence type="ECO:0000256" key="2">
    <source>
        <dbReference type="ARBA" id="ARBA00022525"/>
    </source>
</evidence>
<gene>
    <name evidence="8" type="ORF">BYL167_LOCUS32863</name>
</gene>
<evidence type="ECO:0000256" key="4">
    <source>
        <dbReference type="ARBA" id="ARBA00023157"/>
    </source>
</evidence>
<dbReference type="EMBL" id="CAJOBH010062118">
    <property type="protein sequence ID" value="CAF4430179.1"/>
    <property type="molecule type" value="Genomic_DNA"/>
</dbReference>
<sequence>MMILLLVISACLCSSLIQAIPSVSFFYPNNLTASTCVGDFSWTKWFNTFQPKNNKDIDQEFLAVIQEKNGHDICTKPRGIQAKTVSVLQVDVSYAVSWRTMNGMISACISRNPGIDFQVRFCCPNAEFITTTTTRPTPINNPTCGRAEIKPSLRSARIFGGSHAVPHSWPWQVLYEEEKPCETNRICVETCGGTLLDSYHVLTAAHCIRGKFPEHILITAGIHNRLLSENNTRQEKKVARIFLHPDWNSETLANDLAILRLSTAVKFNQYVQPACLPGPDPPSNSDVILIGWGAEQMVRFNSVGFDQIDLYDSKIEYHVFDKGLIDLKTNEILRHRSIKNSIMLNLFNSLAQSKIDDKCLKSLKNKTDR</sequence>
<dbReference type="PROSITE" id="PS50240">
    <property type="entry name" value="TRYPSIN_DOM"/>
    <property type="match status" value="1"/>
</dbReference>
<dbReference type="PANTHER" id="PTHR24252:SF7">
    <property type="entry name" value="HYALIN"/>
    <property type="match status" value="1"/>
</dbReference>
<reference evidence="8" key="1">
    <citation type="submission" date="2021-02" db="EMBL/GenBank/DDBJ databases">
        <authorList>
            <person name="Nowell W R."/>
        </authorList>
    </citation>
    <scope>NUCLEOTIDE SEQUENCE</scope>
</reference>
<dbReference type="PRINTS" id="PR00722">
    <property type="entry name" value="CHYMOTRYPSIN"/>
</dbReference>
<dbReference type="GO" id="GO:0006508">
    <property type="term" value="P:proteolysis"/>
    <property type="evidence" value="ECO:0007669"/>
    <property type="project" value="InterPro"/>
</dbReference>
<comment type="caution">
    <text evidence="8">The sequence shown here is derived from an EMBL/GenBank/DDBJ whole genome shotgun (WGS) entry which is preliminary data.</text>
</comment>
<keyword evidence="2" id="KW-0964">Secreted</keyword>
<keyword evidence="3 6" id="KW-0732">Signal</keyword>
<accession>A0A8S2WEJ1</accession>